<organism evidence="5 6">
    <name type="scientific">Capsicum annuum</name>
    <name type="common">Capsicum pepper</name>
    <dbReference type="NCBI Taxonomy" id="4072"/>
    <lineage>
        <taxon>Eukaryota</taxon>
        <taxon>Viridiplantae</taxon>
        <taxon>Streptophyta</taxon>
        <taxon>Embryophyta</taxon>
        <taxon>Tracheophyta</taxon>
        <taxon>Spermatophyta</taxon>
        <taxon>Magnoliopsida</taxon>
        <taxon>eudicotyledons</taxon>
        <taxon>Gunneridae</taxon>
        <taxon>Pentapetalae</taxon>
        <taxon>asterids</taxon>
        <taxon>lamiids</taxon>
        <taxon>Solanales</taxon>
        <taxon>Solanaceae</taxon>
        <taxon>Solanoideae</taxon>
        <taxon>Capsiceae</taxon>
        <taxon>Capsicum</taxon>
    </lineage>
</organism>
<evidence type="ECO:0000256" key="1">
    <source>
        <dbReference type="ARBA" id="ARBA00009102"/>
    </source>
</evidence>
<protein>
    <recommendedName>
        <fullName evidence="2">Mediator of RNA polymerase II transcription subunit 25</fullName>
    </recommendedName>
</protein>
<name>A0A2G2ZN49_CAPAN</name>
<dbReference type="EMBL" id="AYRZ02000004">
    <property type="protein sequence ID" value="PHT83416.1"/>
    <property type="molecule type" value="Genomic_DNA"/>
</dbReference>
<dbReference type="Gramene" id="PHT83416">
    <property type="protein sequence ID" value="PHT83416"/>
    <property type="gene ID" value="T459_11859"/>
</dbReference>
<keyword evidence="6" id="KW-1185">Reference proteome</keyword>
<dbReference type="InterPro" id="IPR021419">
    <property type="entry name" value="Mediator_Med25_VWA"/>
</dbReference>
<reference evidence="5 6" key="2">
    <citation type="journal article" date="2017" name="Genome Biol.">
        <title>New reference genome sequences of hot pepper reveal the massive evolution of plant disease-resistance genes by retroduplication.</title>
        <authorList>
            <person name="Kim S."/>
            <person name="Park J."/>
            <person name="Yeom S.I."/>
            <person name="Kim Y.M."/>
            <person name="Seo E."/>
            <person name="Kim K.T."/>
            <person name="Kim M.S."/>
            <person name="Lee J.M."/>
            <person name="Cheong K."/>
            <person name="Shin H.S."/>
            <person name="Kim S.B."/>
            <person name="Han K."/>
            <person name="Lee J."/>
            <person name="Park M."/>
            <person name="Lee H.A."/>
            <person name="Lee H.Y."/>
            <person name="Lee Y."/>
            <person name="Oh S."/>
            <person name="Lee J.H."/>
            <person name="Choi E."/>
            <person name="Choi E."/>
            <person name="Lee S.E."/>
            <person name="Jeon J."/>
            <person name="Kim H."/>
            <person name="Choi G."/>
            <person name="Song H."/>
            <person name="Lee J."/>
            <person name="Lee S.C."/>
            <person name="Kwon J.K."/>
            <person name="Lee H.Y."/>
            <person name="Koo N."/>
            <person name="Hong Y."/>
            <person name="Kim R.W."/>
            <person name="Kang W.H."/>
            <person name="Huh J.H."/>
            <person name="Kang B.C."/>
            <person name="Yang T.J."/>
            <person name="Lee Y.H."/>
            <person name="Bennetzen J.L."/>
            <person name="Choi D."/>
        </authorList>
    </citation>
    <scope>NUCLEOTIDE SEQUENCE [LARGE SCALE GENOMIC DNA]</scope>
    <source>
        <strain evidence="6">cv. CM334</strain>
    </source>
</reference>
<dbReference type="PANTHER" id="PTHR12433">
    <property type="entry name" value="MEDIATOR OF RNA POLYMERASE II TRANSCRIPTION SUBUNIT 25"/>
    <property type="match status" value="1"/>
</dbReference>
<feature type="region of interest" description="Disordered" evidence="3">
    <location>
        <begin position="156"/>
        <end position="178"/>
    </location>
</feature>
<dbReference type="AlphaFoldDB" id="A0A2G2ZN49"/>
<comment type="caution">
    <text evidence="5">The sequence shown here is derived from an EMBL/GenBank/DDBJ whole genome shotgun (WGS) entry which is preliminary data.</text>
</comment>
<proteinExistence type="inferred from homology"/>
<dbReference type="PANTHER" id="PTHR12433:SF11">
    <property type="entry name" value="MEDIATOR OF RNA POLYMERASE II TRANSCRIPTION SUBUNIT 25"/>
    <property type="match status" value="1"/>
</dbReference>
<reference evidence="5 6" key="1">
    <citation type="journal article" date="2014" name="Nat. Genet.">
        <title>Genome sequence of the hot pepper provides insights into the evolution of pungency in Capsicum species.</title>
        <authorList>
            <person name="Kim S."/>
            <person name="Park M."/>
            <person name="Yeom S.I."/>
            <person name="Kim Y.M."/>
            <person name="Lee J.M."/>
            <person name="Lee H.A."/>
            <person name="Seo E."/>
            <person name="Choi J."/>
            <person name="Cheong K."/>
            <person name="Kim K.T."/>
            <person name="Jung K."/>
            <person name="Lee G.W."/>
            <person name="Oh S.K."/>
            <person name="Bae C."/>
            <person name="Kim S.B."/>
            <person name="Lee H.Y."/>
            <person name="Kim S.Y."/>
            <person name="Kim M.S."/>
            <person name="Kang B.C."/>
            <person name="Jo Y.D."/>
            <person name="Yang H.B."/>
            <person name="Jeong H.J."/>
            <person name="Kang W.H."/>
            <person name="Kwon J.K."/>
            <person name="Shin C."/>
            <person name="Lim J.Y."/>
            <person name="Park J.H."/>
            <person name="Huh J.H."/>
            <person name="Kim J.S."/>
            <person name="Kim B.D."/>
            <person name="Cohen O."/>
            <person name="Paran I."/>
            <person name="Suh M.C."/>
            <person name="Lee S.B."/>
            <person name="Kim Y.K."/>
            <person name="Shin Y."/>
            <person name="Noh S.J."/>
            <person name="Park J."/>
            <person name="Seo Y.S."/>
            <person name="Kwon S.Y."/>
            <person name="Kim H.A."/>
            <person name="Park J.M."/>
            <person name="Kim H.J."/>
            <person name="Choi S.B."/>
            <person name="Bosland P.W."/>
            <person name="Reeves G."/>
            <person name="Jo S.H."/>
            <person name="Lee B.W."/>
            <person name="Cho H.T."/>
            <person name="Choi H.S."/>
            <person name="Lee M.S."/>
            <person name="Yu Y."/>
            <person name="Do Choi Y."/>
            <person name="Park B.S."/>
            <person name="van Deynze A."/>
            <person name="Ashrafi H."/>
            <person name="Hill T."/>
            <person name="Kim W.T."/>
            <person name="Pai H.S."/>
            <person name="Ahn H.K."/>
            <person name="Yeam I."/>
            <person name="Giovannoni J.J."/>
            <person name="Rose J.K."/>
            <person name="Sorensen I."/>
            <person name="Lee S.J."/>
            <person name="Kim R.W."/>
            <person name="Choi I.Y."/>
            <person name="Choi B.S."/>
            <person name="Lim J.S."/>
            <person name="Lee Y.H."/>
            <person name="Choi D."/>
        </authorList>
    </citation>
    <scope>NUCLEOTIDE SEQUENCE [LARGE SCALE GENOMIC DNA]</scope>
    <source>
        <strain evidence="6">cv. CM334</strain>
    </source>
</reference>
<dbReference type="Pfam" id="PF11265">
    <property type="entry name" value="Med25_VWA"/>
    <property type="match status" value="1"/>
</dbReference>
<evidence type="ECO:0000256" key="3">
    <source>
        <dbReference type="SAM" id="MobiDB-lite"/>
    </source>
</evidence>
<feature type="domain" description="Mediator of RNA polymerase II transcription subunit 25 von Willebrand factor type A" evidence="4">
    <location>
        <begin position="4"/>
        <end position="77"/>
    </location>
</feature>
<dbReference type="STRING" id="4072.A0A2G2ZN49"/>
<dbReference type="Proteomes" id="UP000222542">
    <property type="component" value="Unassembled WGS sequence"/>
</dbReference>
<evidence type="ECO:0000259" key="4">
    <source>
        <dbReference type="Pfam" id="PF11265"/>
    </source>
</evidence>
<evidence type="ECO:0000313" key="6">
    <source>
        <dbReference type="Proteomes" id="UP000222542"/>
    </source>
</evidence>
<sequence>MEGKRHCILISASNPYPLPTPVYRPQMQKLQQNENIEAQTDSRLSDAETVAKAFPQCSISLSVICPKKLPKLRATYDAYNKYGRFISIITVNGLAGAVLIVPEDKFNKGWEEVTDRIERFINRGSIVLQTNSRTLKEGELMTHYYNDKEKYSEAVTKSRWSQKSAGRDPKQSTKCNDTQKNDLPYRCLVGSVQENDEIPMQNDVRSWVHQNW</sequence>
<accession>A0A2G2ZN49</accession>
<evidence type="ECO:0000256" key="2">
    <source>
        <dbReference type="ARBA" id="ARBA00019694"/>
    </source>
</evidence>
<comment type="similarity">
    <text evidence="1">Belongs to the Mediator complex subunit 25 family.</text>
</comment>
<evidence type="ECO:0000313" key="5">
    <source>
        <dbReference type="EMBL" id="PHT83416.1"/>
    </source>
</evidence>
<gene>
    <name evidence="5" type="ORF">T459_11859</name>
</gene>